<dbReference type="GO" id="GO:0016020">
    <property type="term" value="C:membrane"/>
    <property type="evidence" value="ECO:0007669"/>
    <property type="project" value="UniProtKB-SubCell"/>
</dbReference>
<evidence type="ECO:0000256" key="6">
    <source>
        <dbReference type="ARBA" id="ARBA00023002"/>
    </source>
</evidence>
<dbReference type="PANTHER" id="PTHR11351:SF3">
    <property type="entry name" value="BLL4393 PROTEIN"/>
    <property type="match status" value="1"/>
</dbReference>
<evidence type="ECO:0000256" key="9">
    <source>
        <dbReference type="ARBA" id="ARBA00023136"/>
    </source>
</evidence>
<evidence type="ECO:0000256" key="7">
    <source>
        <dbReference type="ARBA" id="ARBA00023004"/>
    </source>
</evidence>
<organism evidence="12 13">
    <name type="scientific">Actinophytocola xanthii</name>
    <dbReference type="NCBI Taxonomy" id="1912961"/>
    <lineage>
        <taxon>Bacteria</taxon>
        <taxon>Bacillati</taxon>
        <taxon>Actinomycetota</taxon>
        <taxon>Actinomycetes</taxon>
        <taxon>Pseudonocardiales</taxon>
        <taxon>Pseudonocardiaceae</taxon>
    </lineage>
</organism>
<evidence type="ECO:0000256" key="1">
    <source>
        <dbReference type="ARBA" id="ARBA00004141"/>
    </source>
</evidence>
<keyword evidence="6" id="KW-0560">Oxidoreductase</keyword>
<dbReference type="GO" id="GO:0006631">
    <property type="term" value="P:fatty acid metabolic process"/>
    <property type="evidence" value="ECO:0007669"/>
    <property type="project" value="UniProtKB-KW"/>
</dbReference>
<dbReference type="OrthoDB" id="19906at2"/>
<keyword evidence="8" id="KW-0443">Lipid metabolism</keyword>
<keyword evidence="13" id="KW-1185">Reference proteome</keyword>
<feature type="transmembrane region" description="Helical" evidence="10">
    <location>
        <begin position="38"/>
        <end position="56"/>
    </location>
</feature>
<evidence type="ECO:0000256" key="5">
    <source>
        <dbReference type="ARBA" id="ARBA00022989"/>
    </source>
</evidence>
<feature type="transmembrane region" description="Helical" evidence="10">
    <location>
        <begin position="162"/>
        <end position="185"/>
    </location>
</feature>
<evidence type="ECO:0000256" key="10">
    <source>
        <dbReference type="SAM" id="Phobius"/>
    </source>
</evidence>
<dbReference type="InterPro" id="IPR015876">
    <property type="entry name" value="Acyl-CoA_DS"/>
</dbReference>
<evidence type="ECO:0000256" key="4">
    <source>
        <dbReference type="ARBA" id="ARBA00022832"/>
    </source>
</evidence>
<keyword evidence="5 10" id="KW-1133">Transmembrane helix</keyword>
<evidence type="ECO:0000256" key="8">
    <source>
        <dbReference type="ARBA" id="ARBA00023098"/>
    </source>
</evidence>
<sequence length="328" mass="36569">MDGREHYTFILLSALLPLFGVAAAVVLLWNQLVGPADLVIFAIMYVIAGLGVSTGYHRLLAHRSFRTTRPLRIFFTAAGAMAGQGPPVIWVAHHRRHHRVADKPGDPHSPYHDEEPGLKGALKGLWHAHMGWLFDRGLSSDPMRYCPDILRDKDMRFISKHFVWFVTAGVVLPGVLGFAFTGTLFGAFTGALWGGLVRFFFANHITYAVNSIGHYFGRRRFATPDESRNVGWLALFSFGEAWHNNHHAFPRSASHGMRWYEIDISAMVIGGLEKLGLATNVIRIDRERQEQKAVAWEKLGGGRHARATPDKPLAHRPRAAAVGIVDVE</sequence>
<name>A0A1Q8C6H5_9PSEU</name>
<gene>
    <name evidence="12" type="ORF">BU204_32320</name>
</gene>
<dbReference type="EMBL" id="MSIE01000080">
    <property type="protein sequence ID" value="OLF09966.1"/>
    <property type="molecule type" value="Genomic_DNA"/>
</dbReference>
<evidence type="ECO:0000256" key="3">
    <source>
        <dbReference type="ARBA" id="ARBA00022692"/>
    </source>
</evidence>
<dbReference type="GO" id="GO:0016717">
    <property type="term" value="F:oxidoreductase activity, acting on paired donors, with oxidation of a pair of donors resulting in the reduction of molecular oxygen to two molecules of water"/>
    <property type="evidence" value="ECO:0007669"/>
    <property type="project" value="InterPro"/>
</dbReference>
<dbReference type="InterPro" id="IPR005804">
    <property type="entry name" value="FA_desaturase_dom"/>
</dbReference>
<feature type="domain" description="Fatty acid desaturase" evidence="11">
    <location>
        <begin position="42"/>
        <end position="262"/>
    </location>
</feature>
<evidence type="ECO:0000259" key="11">
    <source>
        <dbReference type="Pfam" id="PF00487"/>
    </source>
</evidence>
<keyword evidence="9 10" id="KW-0472">Membrane</keyword>
<proteinExistence type="inferred from homology"/>
<comment type="caution">
    <text evidence="12">The sequence shown here is derived from an EMBL/GenBank/DDBJ whole genome shotgun (WGS) entry which is preliminary data.</text>
</comment>
<feature type="transmembrane region" description="Helical" evidence="10">
    <location>
        <begin position="191"/>
        <end position="210"/>
    </location>
</feature>
<evidence type="ECO:0000313" key="13">
    <source>
        <dbReference type="Proteomes" id="UP000185596"/>
    </source>
</evidence>
<dbReference type="Proteomes" id="UP000185596">
    <property type="component" value="Unassembled WGS sequence"/>
</dbReference>
<dbReference type="Pfam" id="PF00487">
    <property type="entry name" value="FA_desaturase"/>
    <property type="match status" value="1"/>
</dbReference>
<reference evidence="12 13" key="1">
    <citation type="submission" date="2016-12" db="EMBL/GenBank/DDBJ databases">
        <title>The draft genome sequence of Actinophytocola sp. 11-183.</title>
        <authorList>
            <person name="Wang W."/>
            <person name="Yuan L."/>
        </authorList>
    </citation>
    <scope>NUCLEOTIDE SEQUENCE [LARGE SCALE GENOMIC DNA]</scope>
    <source>
        <strain evidence="12 13">11-183</strain>
    </source>
</reference>
<dbReference type="CDD" id="cd03505">
    <property type="entry name" value="Delta9-FADS-like"/>
    <property type="match status" value="1"/>
</dbReference>
<accession>A0A1Q8C6H5</accession>
<dbReference type="PRINTS" id="PR00075">
    <property type="entry name" value="FACDDSATRASE"/>
</dbReference>
<dbReference type="RefSeq" id="WP_075129595.1">
    <property type="nucleotide sequence ID" value="NZ_MSIE01000080.1"/>
</dbReference>
<comment type="similarity">
    <text evidence="2">Belongs to the fatty acid desaturase type 2 family.</text>
</comment>
<keyword evidence="7" id="KW-0408">Iron</keyword>
<evidence type="ECO:0000256" key="2">
    <source>
        <dbReference type="ARBA" id="ARBA00008749"/>
    </source>
</evidence>
<evidence type="ECO:0000313" key="12">
    <source>
        <dbReference type="EMBL" id="OLF09966.1"/>
    </source>
</evidence>
<protein>
    <submittedName>
        <fullName evidence="12">Acyl-CoA desaturase</fullName>
    </submittedName>
</protein>
<dbReference type="PANTHER" id="PTHR11351">
    <property type="entry name" value="ACYL-COA DESATURASE"/>
    <property type="match status" value="1"/>
</dbReference>
<comment type="subcellular location">
    <subcellularLocation>
        <location evidence="1">Membrane</location>
        <topology evidence="1">Multi-pass membrane protein</topology>
    </subcellularLocation>
</comment>
<feature type="transmembrane region" description="Helical" evidence="10">
    <location>
        <begin position="7"/>
        <end position="32"/>
    </location>
</feature>
<keyword evidence="3 10" id="KW-0812">Transmembrane</keyword>
<dbReference type="AlphaFoldDB" id="A0A1Q8C6H5"/>
<dbReference type="STRING" id="1912961.BU204_32320"/>
<keyword evidence="4" id="KW-0276">Fatty acid metabolism</keyword>